<dbReference type="InterPro" id="IPR043133">
    <property type="entry name" value="GTP-CH-I_C/QueF"/>
</dbReference>
<name>A0ABW4TVX1_9SPHN</name>
<evidence type="ECO:0000259" key="1">
    <source>
        <dbReference type="SMART" id="SM00905"/>
    </source>
</evidence>
<comment type="caution">
    <text evidence="2">The sequence shown here is derived from an EMBL/GenBank/DDBJ whole genome shotgun (WGS) entry which is preliminary data.</text>
</comment>
<protein>
    <submittedName>
        <fullName evidence="2">Dihydroneopterin aldolase</fullName>
    </submittedName>
</protein>
<reference evidence="3" key="1">
    <citation type="journal article" date="2019" name="Int. J. Syst. Evol. Microbiol.">
        <title>The Global Catalogue of Microorganisms (GCM) 10K type strain sequencing project: providing services to taxonomists for standard genome sequencing and annotation.</title>
        <authorList>
            <consortium name="The Broad Institute Genomics Platform"/>
            <consortium name="The Broad Institute Genome Sequencing Center for Infectious Disease"/>
            <person name="Wu L."/>
            <person name="Ma J."/>
        </authorList>
    </citation>
    <scope>NUCLEOTIDE SEQUENCE [LARGE SCALE GENOMIC DNA]</scope>
    <source>
        <strain evidence="3">CGMCC 1.12702</strain>
    </source>
</reference>
<dbReference type="InterPro" id="IPR006157">
    <property type="entry name" value="FolB_dom"/>
</dbReference>
<dbReference type="EMBL" id="JBHUGS010000001">
    <property type="protein sequence ID" value="MFD1949827.1"/>
    <property type="molecule type" value="Genomic_DNA"/>
</dbReference>
<keyword evidence="3" id="KW-1185">Reference proteome</keyword>
<sequence>MSKWVAMLRVGVREMTVMADIGVYSREIGRRQPLVVTAWLWIDRVGHDAIEATIDYRDIAAVAATLDAHHIALVETFAHCMVSACLKLSGVRRASVTTDRPQALPSGIATVTTVLSRTAVLSGVAASASRSMRDDA</sequence>
<dbReference type="Gene3D" id="3.30.1130.10">
    <property type="match status" value="1"/>
</dbReference>
<accession>A0ABW4TVX1</accession>
<proteinExistence type="predicted"/>
<feature type="domain" description="Dihydroneopterin aldolase/epimerase" evidence="1">
    <location>
        <begin position="10"/>
        <end position="117"/>
    </location>
</feature>
<dbReference type="RefSeq" id="WP_380927497.1">
    <property type="nucleotide sequence ID" value="NZ_JBHUGS010000001.1"/>
</dbReference>
<evidence type="ECO:0000313" key="2">
    <source>
        <dbReference type="EMBL" id="MFD1949827.1"/>
    </source>
</evidence>
<gene>
    <name evidence="2" type="ORF">ACFSGX_03470</name>
</gene>
<dbReference type="Pfam" id="PF02152">
    <property type="entry name" value="FolB"/>
    <property type="match status" value="1"/>
</dbReference>
<evidence type="ECO:0000313" key="3">
    <source>
        <dbReference type="Proteomes" id="UP001597400"/>
    </source>
</evidence>
<dbReference type="SUPFAM" id="SSF55620">
    <property type="entry name" value="Tetrahydrobiopterin biosynthesis enzymes-like"/>
    <property type="match status" value="1"/>
</dbReference>
<dbReference type="SMART" id="SM00905">
    <property type="entry name" value="FolB"/>
    <property type="match status" value="1"/>
</dbReference>
<dbReference type="Proteomes" id="UP001597400">
    <property type="component" value="Unassembled WGS sequence"/>
</dbReference>
<organism evidence="2 3">
    <name type="scientific">Sphingomonas arantia</name>
    <dbReference type="NCBI Taxonomy" id="1460676"/>
    <lineage>
        <taxon>Bacteria</taxon>
        <taxon>Pseudomonadati</taxon>
        <taxon>Pseudomonadota</taxon>
        <taxon>Alphaproteobacteria</taxon>
        <taxon>Sphingomonadales</taxon>
        <taxon>Sphingomonadaceae</taxon>
        <taxon>Sphingomonas</taxon>
    </lineage>
</organism>